<keyword evidence="9" id="KW-0560">Oxidoreductase</keyword>
<dbReference type="InterPro" id="IPR010376">
    <property type="entry name" value="GBBH-like_N"/>
</dbReference>
<evidence type="ECO:0000256" key="7">
    <source>
        <dbReference type="ARBA" id="ARBA00022873"/>
    </source>
</evidence>
<dbReference type="GO" id="GO:0045329">
    <property type="term" value="P:carnitine biosynthetic process"/>
    <property type="evidence" value="ECO:0007669"/>
    <property type="project" value="UniProtKB-KW"/>
</dbReference>
<organism evidence="18 19">
    <name type="scientific">Vitrella brassicaformis (strain CCMP3155)</name>
    <dbReference type="NCBI Taxonomy" id="1169540"/>
    <lineage>
        <taxon>Eukaryota</taxon>
        <taxon>Sar</taxon>
        <taxon>Alveolata</taxon>
        <taxon>Colpodellida</taxon>
        <taxon>Vitrellaceae</taxon>
        <taxon>Vitrella</taxon>
    </lineage>
</organism>
<dbReference type="Gene3D" id="3.60.130.10">
    <property type="entry name" value="Clavaminate synthase-like"/>
    <property type="match status" value="1"/>
</dbReference>
<proteinExistence type="inferred from homology"/>
<evidence type="ECO:0000259" key="16">
    <source>
        <dbReference type="Pfam" id="PF02668"/>
    </source>
</evidence>
<feature type="domain" description="Gamma-butyrobetaine hydroxylase-like N-terminal" evidence="17">
    <location>
        <begin position="67"/>
        <end position="132"/>
    </location>
</feature>
<dbReference type="GO" id="GO:0046872">
    <property type="term" value="F:metal ion binding"/>
    <property type="evidence" value="ECO:0007669"/>
    <property type="project" value="UniProtKB-KW"/>
</dbReference>
<comment type="cofactor">
    <cofactor evidence="1">
        <name>Fe(2+)</name>
        <dbReference type="ChEBI" id="CHEBI:29033"/>
    </cofactor>
</comment>
<keyword evidence="6" id="KW-0479">Metal-binding</keyword>
<dbReference type="SUPFAM" id="SSF51197">
    <property type="entry name" value="Clavaminate synthase-like"/>
    <property type="match status" value="1"/>
</dbReference>
<evidence type="ECO:0000256" key="13">
    <source>
        <dbReference type="ARBA" id="ARBA00032283"/>
    </source>
</evidence>
<keyword evidence="19" id="KW-1185">Reference proteome</keyword>
<dbReference type="PhylomeDB" id="A0A0G4GRW5"/>
<keyword evidence="8" id="KW-0223">Dioxygenase</keyword>
<evidence type="ECO:0000256" key="15">
    <source>
        <dbReference type="ARBA" id="ARBA00049334"/>
    </source>
</evidence>
<feature type="domain" description="TauD/TfdA-like" evidence="16">
    <location>
        <begin position="159"/>
        <end position="403"/>
    </location>
</feature>
<evidence type="ECO:0000313" key="19">
    <source>
        <dbReference type="Proteomes" id="UP000041254"/>
    </source>
</evidence>
<evidence type="ECO:0000256" key="12">
    <source>
        <dbReference type="ARBA" id="ARBA00031778"/>
    </source>
</evidence>
<evidence type="ECO:0000256" key="9">
    <source>
        <dbReference type="ARBA" id="ARBA00023002"/>
    </source>
</evidence>
<dbReference type="InterPro" id="IPR042098">
    <property type="entry name" value="TauD-like_sf"/>
</dbReference>
<evidence type="ECO:0000256" key="5">
    <source>
        <dbReference type="ARBA" id="ARBA00012267"/>
    </source>
</evidence>
<comment type="function">
    <text evidence="14">Converts trimethyllysine (TML) into hydroxytrimethyllysine (HTML).</text>
</comment>
<dbReference type="InParanoid" id="A0A0G4GRW5"/>
<dbReference type="AlphaFoldDB" id="A0A0G4GRW5"/>
<dbReference type="Pfam" id="PF06155">
    <property type="entry name" value="GBBH-like_N"/>
    <property type="match status" value="1"/>
</dbReference>
<dbReference type="EC" id="1.14.11.8" evidence="5"/>
<reference evidence="18 19" key="1">
    <citation type="submission" date="2014-11" db="EMBL/GenBank/DDBJ databases">
        <authorList>
            <person name="Zhu J."/>
            <person name="Qi W."/>
            <person name="Song R."/>
        </authorList>
    </citation>
    <scope>NUCLEOTIDE SEQUENCE [LARGE SCALE GENOMIC DNA]</scope>
</reference>
<dbReference type="Gene3D" id="3.30.2020.30">
    <property type="match status" value="1"/>
</dbReference>
<dbReference type="InterPro" id="IPR003819">
    <property type="entry name" value="TauD/TfdA-like"/>
</dbReference>
<evidence type="ECO:0000256" key="10">
    <source>
        <dbReference type="ARBA" id="ARBA00023004"/>
    </source>
</evidence>
<evidence type="ECO:0000256" key="14">
    <source>
        <dbReference type="ARBA" id="ARBA00046008"/>
    </source>
</evidence>
<evidence type="ECO:0000256" key="11">
    <source>
        <dbReference type="ARBA" id="ARBA00030363"/>
    </source>
</evidence>
<dbReference type="Pfam" id="PF02668">
    <property type="entry name" value="TauD"/>
    <property type="match status" value="1"/>
</dbReference>
<comment type="pathway">
    <text evidence="3">Amine and polyamine biosynthesis; carnitine biosynthesis.</text>
</comment>
<name>A0A0G4GRW5_VITBC</name>
<dbReference type="InterPro" id="IPR050411">
    <property type="entry name" value="AlphaKG_dependent_hydroxylases"/>
</dbReference>
<protein>
    <recommendedName>
        <fullName evidence="5">trimethyllysine dioxygenase</fullName>
        <ecNumber evidence="5">1.14.11.8</ecNumber>
    </recommendedName>
    <alternativeName>
        <fullName evidence="12">Epsilon-trimethyllysine 2-oxoglutarate dioxygenase</fullName>
    </alternativeName>
    <alternativeName>
        <fullName evidence="11">TML hydroxylase</fullName>
    </alternativeName>
    <alternativeName>
        <fullName evidence="13">TML-alpha-ketoglutarate dioxygenase</fullName>
    </alternativeName>
</protein>
<evidence type="ECO:0000256" key="6">
    <source>
        <dbReference type="ARBA" id="ARBA00022723"/>
    </source>
</evidence>
<dbReference type="CDD" id="cd00250">
    <property type="entry name" value="CAS_like"/>
    <property type="match status" value="1"/>
</dbReference>
<keyword evidence="7" id="KW-0124">Carnitine biosynthesis</keyword>
<dbReference type="OrthoDB" id="408401at2759"/>
<sequence>MARARHIRPAWLPHIASTLPRCSLPNRRFSSAAAASVRQTASATPPANLRFAVGGDHVKIFPAGAEDSSVSLSHEQLRENCRCSECYIGLAHQRKGVEIGQGVKVESIRPLPAVPGTGHEVWVELTFSDGHHGILPIDLTPPLLPTRIAKTLWQHTPQAADPIDYTTTLHDDAHLLALYEQLERNGLVRVFNAPRTAGAVKTLAERLGGMVRPTVYGETFHVTANRAPDNQAYTSLALPPHTDLPYLDSPPGVFLFHCRSPAQQGGGLSTYVDGFYVAEKMRREHPEEFETLTQVKVPFRDVPEHHEWDLMAEHSTIAVEHRIIKRITFNEAARYSLLAWAVTTPQMDAFYSAIRTFRRLVSDPSHTHHIAMGAGEITVFDNHRVLHGRTAFTGGGREMEGGYLEWSNVRGFMRRIMRRHMDGTAGGYMHT</sequence>
<evidence type="ECO:0000259" key="17">
    <source>
        <dbReference type="Pfam" id="PF06155"/>
    </source>
</evidence>
<dbReference type="GO" id="GO:0050353">
    <property type="term" value="F:trimethyllysine dioxygenase activity"/>
    <property type="evidence" value="ECO:0007669"/>
    <property type="project" value="UniProtKB-EC"/>
</dbReference>
<comment type="cofactor">
    <cofactor evidence="2">
        <name>L-ascorbate</name>
        <dbReference type="ChEBI" id="CHEBI:38290"/>
    </cofactor>
</comment>
<comment type="catalytic activity">
    <reaction evidence="15">
        <text>N(6),N(6),N(6)-trimethyl-L-lysine + 2-oxoglutarate + O2 = (3S)-3-hydroxy-N(6),N(6),N(6)-trimethyl-L-lysine + succinate + CO2</text>
        <dbReference type="Rhea" id="RHEA:14181"/>
        <dbReference type="ChEBI" id="CHEBI:15379"/>
        <dbReference type="ChEBI" id="CHEBI:16526"/>
        <dbReference type="ChEBI" id="CHEBI:16810"/>
        <dbReference type="ChEBI" id="CHEBI:30031"/>
        <dbReference type="ChEBI" id="CHEBI:58100"/>
        <dbReference type="ChEBI" id="CHEBI:141499"/>
        <dbReference type="EC" id="1.14.11.8"/>
    </reaction>
</comment>
<dbReference type="OMA" id="YPWRWLM"/>
<dbReference type="InterPro" id="IPR038492">
    <property type="entry name" value="GBBH-like_N_sf"/>
</dbReference>
<accession>A0A0G4GRW5</accession>
<dbReference type="GO" id="GO:0005739">
    <property type="term" value="C:mitochondrion"/>
    <property type="evidence" value="ECO:0007669"/>
    <property type="project" value="TreeGrafter"/>
</dbReference>
<keyword evidence="10" id="KW-0408">Iron</keyword>
<evidence type="ECO:0000256" key="1">
    <source>
        <dbReference type="ARBA" id="ARBA00001954"/>
    </source>
</evidence>
<gene>
    <name evidence="18" type="ORF">Vbra_18476</name>
</gene>
<dbReference type="Proteomes" id="UP000041254">
    <property type="component" value="Unassembled WGS sequence"/>
</dbReference>
<dbReference type="EMBL" id="CDMY01000770">
    <property type="protein sequence ID" value="CEM33099.1"/>
    <property type="molecule type" value="Genomic_DNA"/>
</dbReference>
<evidence type="ECO:0000256" key="4">
    <source>
        <dbReference type="ARBA" id="ARBA00008654"/>
    </source>
</evidence>
<dbReference type="PANTHER" id="PTHR10696">
    <property type="entry name" value="GAMMA-BUTYROBETAINE HYDROXYLASE-RELATED"/>
    <property type="match status" value="1"/>
</dbReference>
<dbReference type="STRING" id="1169540.A0A0G4GRW5"/>
<dbReference type="PANTHER" id="PTHR10696:SF51">
    <property type="entry name" value="TRIMETHYLLYSINE DIOXYGENASE, MITOCHONDRIAL"/>
    <property type="match status" value="1"/>
</dbReference>
<evidence type="ECO:0000256" key="3">
    <source>
        <dbReference type="ARBA" id="ARBA00005022"/>
    </source>
</evidence>
<comment type="similarity">
    <text evidence="4">Belongs to the gamma-BBH/TMLD family.</text>
</comment>
<evidence type="ECO:0000313" key="18">
    <source>
        <dbReference type="EMBL" id="CEM33099.1"/>
    </source>
</evidence>
<dbReference type="VEuPathDB" id="CryptoDB:Vbra_18476"/>
<evidence type="ECO:0000256" key="8">
    <source>
        <dbReference type="ARBA" id="ARBA00022964"/>
    </source>
</evidence>
<evidence type="ECO:0000256" key="2">
    <source>
        <dbReference type="ARBA" id="ARBA00001961"/>
    </source>
</evidence>